<keyword evidence="7" id="KW-1133">Transmembrane helix</keyword>
<dbReference type="Pfam" id="PF14827">
    <property type="entry name" value="dCache_3"/>
    <property type="match status" value="1"/>
</dbReference>
<feature type="domain" description="Methyl-accepting transducer" evidence="8">
    <location>
        <begin position="374"/>
        <end position="624"/>
    </location>
</feature>
<dbReference type="InterPro" id="IPR029151">
    <property type="entry name" value="Sensor-like_sf"/>
</dbReference>
<dbReference type="PANTHER" id="PTHR32089">
    <property type="entry name" value="METHYL-ACCEPTING CHEMOTAXIS PROTEIN MCPB"/>
    <property type="match status" value="1"/>
</dbReference>
<comment type="subcellular location">
    <subcellularLocation>
        <location evidence="1">Cell membrane</location>
    </subcellularLocation>
</comment>
<evidence type="ECO:0000256" key="3">
    <source>
        <dbReference type="ARBA" id="ARBA00023136"/>
    </source>
</evidence>
<evidence type="ECO:0000313" key="11">
    <source>
        <dbReference type="Proteomes" id="UP001444625"/>
    </source>
</evidence>
<dbReference type="SMART" id="SM00283">
    <property type="entry name" value="MA"/>
    <property type="match status" value="1"/>
</dbReference>
<keyword evidence="4 6" id="KW-0807">Transducer</keyword>
<feature type="transmembrane region" description="Helical" evidence="7">
    <location>
        <begin position="278"/>
        <end position="298"/>
    </location>
</feature>
<comment type="similarity">
    <text evidence="5">Belongs to the methyl-accepting chemotaxis (MCP) protein family.</text>
</comment>
<gene>
    <name evidence="10" type="ORF">ABC228_17535</name>
</gene>
<dbReference type="Gene3D" id="1.10.8.500">
    <property type="entry name" value="HAMP domain in histidine kinase"/>
    <property type="match status" value="1"/>
</dbReference>
<dbReference type="PROSITE" id="PS50885">
    <property type="entry name" value="HAMP"/>
    <property type="match status" value="1"/>
</dbReference>
<sequence length="660" mass="71899">MKKIFNRHSISGKLISYFLTLTVIPIMILAALVFYVSNKGFSELSTQKQDEATHTVQTQLDQVANELLYLTNIYASDEAFAKVLKTGDRQAIAAYVDDLYQRVEKENKLEVFEIGDADGTVVYRGHNPTKYGDEKGDLPSIQQALDGQSMSGFEFGSSGLSVRAFVPIVDNNEVIGTLQTGFDASFLADLQEMLKGVTIDLYNEEGAIVLSSIEDRVGQSLENKDVLTQVENGKAYSVQEDNEAITYLPMYDPTNKVIIGMVGITQDISVISETGNNIITMTIALVLVTTLIVLLISIRVSKAISKPIQQVSESMIELSKGRLDIEIAEVKSKDEIGQLSNSMRLMKDNLHQIITEVYQASKQVTSSSEELLKSADEVKTGSENIAVTMQEIAQGSEKQANNTSDLASIMYQFSGKIQETSEKGDNVQASSYDVLEMATEGKELINQSTQQMVRIDQLVKDAVERVEGLDSKSQKISGLVSVIQDISEQTNLLALNAAIEAARAGEHGKGFAVVADEVRKLAEQVSASLKDISTIVTDIQNETGKVVTTLNSGYGEVQQGTVQIKSTEDRFININSSITNMVEHIKDIANNLSSVAADSSSMNDTIQEIAAFSEESSAGVEETSATIQQSASMMEEVSNNAETLAKLADDLNGLVDRFKL</sequence>
<protein>
    <submittedName>
        <fullName evidence="10">Methyl-accepting chemotaxis protein</fullName>
    </submittedName>
</protein>
<comment type="caution">
    <text evidence="10">The sequence shown here is derived from an EMBL/GenBank/DDBJ whole genome shotgun (WGS) entry which is preliminary data.</text>
</comment>
<dbReference type="InterPro" id="IPR029150">
    <property type="entry name" value="dCache_3"/>
</dbReference>
<dbReference type="Gene3D" id="3.30.450.20">
    <property type="entry name" value="PAS domain"/>
    <property type="match status" value="1"/>
</dbReference>
<dbReference type="InterPro" id="IPR004089">
    <property type="entry name" value="MCPsignal_dom"/>
</dbReference>
<dbReference type="SUPFAM" id="SSF103190">
    <property type="entry name" value="Sensory domain-like"/>
    <property type="match status" value="2"/>
</dbReference>
<dbReference type="Pfam" id="PF00015">
    <property type="entry name" value="MCPsignal"/>
    <property type="match status" value="1"/>
</dbReference>
<keyword evidence="11" id="KW-1185">Reference proteome</keyword>
<dbReference type="SUPFAM" id="SSF58104">
    <property type="entry name" value="Methyl-accepting chemotaxis protein (MCP) signaling domain"/>
    <property type="match status" value="1"/>
</dbReference>
<dbReference type="Pfam" id="PF00672">
    <property type="entry name" value="HAMP"/>
    <property type="match status" value="1"/>
</dbReference>
<organism evidence="10 11">
    <name type="scientific">Ornithinibacillus xuwenensis</name>
    <dbReference type="NCBI Taxonomy" id="3144668"/>
    <lineage>
        <taxon>Bacteria</taxon>
        <taxon>Bacillati</taxon>
        <taxon>Bacillota</taxon>
        <taxon>Bacilli</taxon>
        <taxon>Bacillales</taxon>
        <taxon>Bacillaceae</taxon>
        <taxon>Ornithinibacillus</taxon>
    </lineage>
</organism>
<name>A0ABU9XN79_9BACI</name>
<dbReference type="CDD" id="cd06225">
    <property type="entry name" value="HAMP"/>
    <property type="match status" value="1"/>
</dbReference>
<dbReference type="EMBL" id="JBDIML010000009">
    <property type="protein sequence ID" value="MEN2768978.1"/>
    <property type="molecule type" value="Genomic_DNA"/>
</dbReference>
<evidence type="ECO:0000256" key="1">
    <source>
        <dbReference type="ARBA" id="ARBA00004236"/>
    </source>
</evidence>
<dbReference type="PANTHER" id="PTHR32089:SF112">
    <property type="entry name" value="LYSOZYME-LIKE PROTEIN-RELATED"/>
    <property type="match status" value="1"/>
</dbReference>
<keyword evidence="7" id="KW-0812">Transmembrane</keyword>
<evidence type="ECO:0000259" key="9">
    <source>
        <dbReference type="PROSITE" id="PS50885"/>
    </source>
</evidence>
<dbReference type="SMART" id="SM00304">
    <property type="entry name" value="HAMP"/>
    <property type="match status" value="1"/>
</dbReference>
<evidence type="ECO:0000256" key="5">
    <source>
        <dbReference type="ARBA" id="ARBA00029447"/>
    </source>
</evidence>
<evidence type="ECO:0000259" key="8">
    <source>
        <dbReference type="PROSITE" id="PS50111"/>
    </source>
</evidence>
<feature type="transmembrane region" description="Helical" evidence="7">
    <location>
        <begin position="14"/>
        <end position="36"/>
    </location>
</feature>
<proteinExistence type="inferred from homology"/>
<accession>A0ABU9XN79</accession>
<evidence type="ECO:0000313" key="10">
    <source>
        <dbReference type="EMBL" id="MEN2768978.1"/>
    </source>
</evidence>
<dbReference type="Gene3D" id="1.10.287.950">
    <property type="entry name" value="Methyl-accepting chemotaxis protein"/>
    <property type="match status" value="1"/>
</dbReference>
<evidence type="ECO:0000256" key="4">
    <source>
        <dbReference type="ARBA" id="ARBA00023224"/>
    </source>
</evidence>
<dbReference type="RefSeq" id="WP_345826477.1">
    <property type="nucleotide sequence ID" value="NZ_JBDIML010000009.1"/>
</dbReference>
<reference evidence="10 11" key="1">
    <citation type="submission" date="2024-05" db="EMBL/GenBank/DDBJ databases">
        <authorList>
            <person name="Haq I."/>
            <person name="Ullah Z."/>
            <person name="Ahmad R."/>
            <person name="Li M."/>
            <person name="Tong Y."/>
        </authorList>
    </citation>
    <scope>NUCLEOTIDE SEQUENCE [LARGE SCALE GENOMIC DNA]</scope>
    <source>
        <strain evidence="10 11">16A2E</strain>
    </source>
</reference>
<dbReference type="CDD" id="cd11386">
    <property type="entry name" value="MCP_signal"/>
    <property type="match status" value="1"/>
</dbReference>
<evidence type="ECO:0000256" key="6">
    <source>
        <dbReference type="PROSITE-ProRule" id="PRU00284"/>
    </source>
</evidence>
<dbReference type="Proteomes" id="UP001444625">
    <property type="component" value="Unassembled WGS sequence"/>
</dbReference>
<evidence type="ECO:0000256" key="2">
    <source>
        <dbReference type="ARBA" id="ARBA00022475"/>
    </source>
</evidence>
<keyword evidence="2" id="KW-1003">Cell membrane</keyword>
<keyword evidence="3 7" id="KW-0472">Membrane</keyword>
<feature type="domain" description="HAMP" evidence="9">
    <location>
        <begin position="302"/>
        <end position="355"/>
    </location>
</feature>
<evidence type="ECO:0000256" key="7">
    <source>
        <dbReference type="SAM" id="Phobius"/>
    </source>
</evidence>
<dbReference type="InterPro" id="IPR003660">
    <property type="entry name" value="HAMP_dom"/>
</dbReference>
<dbReference type="PROSITE" id="PS50111">
    <property type="entry name" value="CHEMOTAXIS_TRANSDUC_2"/>
    <property type="match status" value="1"/>
</dbReference>